<dbReference type="AlphaFoldDB" id="A0A9X8E9I4"/>
<dbReference type="EMBL" id="QUTI01014962">
    <property type="protein sequence ID" value="RLO11852.1"/>
    <property type="molecule type" value="Genomic_DNA"/>
</dbReference>
<evidence type="ECO:0000313" key="2">
    <source>
        <dbReference type="EMBL" id="RLO11852.1"/>
    </source>
</evidence>
<keyword evidence="1" id="KW-0472">Membrane</keyword>
<name>A0A9X8E9I4_APHAT</name>
<feature type="non-terminal residue" evidence="2">
    <location>
        <position position="1"/>
    </location>
</feature>
<evidence type="ECO:0000256" key="1">
    <source>
        <dbReference type="SAM" id="Phobius"/>
    </source>
</evidence>
<protein>
    <submittedName>
        <fullName evidence="2">Uncharacterized protein</fullName>
    </submittedName>
</protein>
<keyword evidence="1" id="KW-1133">Transmembrane helix</keyword>
<evidence type="ECO:0000313" key="3">
    <source>
        <dbReference type="Proteomes" id="UP000275652"/>
    </source>
</evidence>
<reference evidence="2 3" key="1">
    <citation type="journal article" date="2018" name="J. Invertebr. Pathol.">
        <title>New genotyping method for the causative agent of crayfish plague (Aphanomyces astaci) based on whole genome data.</title>
        <authorList>
            <person name="Minardi D."/>
            <person name="Studholme D.J."/>
            <person name="van der Giezen M."/>
            <person name="Pretto T."/>
            <person name="Oidtmann B."/>
        </authorList>
    </citation>
    <scope>NUCLEOTIDE SEQUENCE [LARGE SCALE GENOMIC DNA]</scope>
    <source>
        <strain evidence="2 3">KB13</strain>
    </source>
</reference>
<organism evidence="2 3">
    <name type="scientific">Aphanomyces astaci</name>
    <name type="common">Crayfish plague agent</name>
    <dbReference type="NCBI Taxonomy" id="112090"/>
    <lineage>
        <taxon>Eukaryota</taxon>
        <taxon>Sar</taxon>
        <taxon>Stramenopiles</taxon>
        <taxon>Oomycota</taxon>
        <taxon>Saprolegniomycetes</taxon>
        <taxon>Saprolegniales</taxon>
        <taxon>Verrucalvaceae</taxon>
        <taxon>Aphanomyces</taxon>
    </lineage>
</organism>
<dbReference type="Proteomes" id="UP000275652">
    <property type="component" value="Unassembled WGS sequence"/>
</dbReference>
<gene>
    <name evidence="2" type="ORF">DYB28_011100</name>
</gene>
<sequence>VVTTDTTSRYAWKSSTSVWLAAGVWSLVSPVQHVVRIDRQCIVHQMDFSLTCQSGVLEIGSVHRFAGLLVLAMVCCVGCFVLDRVCFAQRGAAKRATSLLLHAVAQDQFDLRHWNHHGVYYLDRASAVLNGLLTFRTPSGTFVVMDVKAWQVLIIRPQDHHGGGPLPLAFSAALPLVD</sequence>
<accession>A0A9X8E9I4</accession>
<proteinExistence type="predicted"/>
<keyword evidence="1" id="KW-0812">Transmembrane</keyword>
<feature type="transmembrane region" description="Helical" evidence="1">
    <location>
        <begin position="65"/>
        <end position="87"/>
    </location>
</feature>
<comment type="caution">
    <text evidence="2">The sequence shown here is derived from an EMBL/GenBank/DDBJ whole genome shotgun (WGS) entry which is preliminary data.</text>
</comment>